<gene>
    <name evidence="1" type="ORF">KME32_03255</name>
</gene>
<protein>
    <submittedName>
        <fullName evidence="1">DUF1802 family protein</fullName>
    </submittedName>
</protein>
<evidence type="ECO:0000313" key="2">
    <source>
        <dbReference type="Proteomes" id="UP000715781"/>
    </source>
</evidence>
<reference evidence="1" key="1">
    <citation type="submission" date="2021-05" db="EMBL/GenBank/DDBJ databases">
        <authorList>
            <person name="Pietrasiak N."/>
            <person name="Ward R."/>
            <person name="Stajich J.E."/>
            <person name="Kurbessoian T."/>
        </authorList>
    </citation>
    <scope>NUCLEOTIDE SEQUENCE</scope>
    <source>
        <strain evidence="1">JT2-VF2</strain>
    </source>
</reference>
<dbReference type="EMBL" id="JAHHHN010000001">
    <property type="protein sequence ID" value="MBW4560168.1"/>
    <property type="molecule type" value="Genomic_DNA"/>
</dbReference>
<evidence type="ECO:0000313" key="1">
    <source>
        <dbReference type="EMBL" id="MBW4560168.1"/>
    </source>
</evidence>
<organism evidence="1 2">
    <name type="scientific">Mojavia pulchra JT2-VF2</name>
    <dbReference type="NCBI Taxonomy" id="287848"/>
    <lineage>
        <taxon>Bacteria</taxon>
        <taxon>Bacillati</taxon>
        <taxon>Cyanobacteriota</taxon>
        <taxon>Cyanophyceae</taxon>
        <taxon>Nostocales</taxon>
        <taxon>Nostocaceae</taxon>
    </lineage>
</organism>
<proteinExistence type="predicted"/>
<dbReference type="InterPro" id="IPR014923">
    <property type="entry name" value="DUF1802"/>
</dbReference>
<reference evidence="1" key="2">
    <citation type="journal article" date="2022" name="Microbiol. Resour. Announc.">
        <title>Metagenome Sequencing to Explore Phylogenomics of Terrestrial Cyanobacteria.</title>
        <authorList>
            <person name="Ward R.D."/>
            <person name="Stajich J.E."/>
            <person name="Johansen J.R."/>
            <person name="Huntemann M."/>
            <person name="Clum A."/>
            <person name="Foster B."/>
            <person name="Foster B."/>
            <person name="Roux S."/>
            <person name="Palaniappan K."/>
            <person name="Varghese N."/>
            <person name="Mukherjee S."/>
            <person name="Reddy T.B.K."/>
            <person name="Daum C."/>
            <person name="Copeland A."/>
            <person name="Chen I.A."/>
            <person name="Ivanova N.N."/>
            <person name="Kyrpides N.C."/>
            <person name="Shapiro N."/>
            <person name="Eloe-Fadrosh E.A."/>
            <person name="Pietrasiak N."/>
        </authorList>
    </citation>
    <scope>NUCLEOTIDE SEQUENCE</scope>
    <source>
        <strain evidence="1">JT2-VF2</strain>
    </source>
</reference>
<name>A0A951PVD4_9NOST</name>
<accession>A0A951PVD4</accession>
<dbReference type="Pfam" id="PF08819">
    <property type="entry name" value="DUF1802"/>
    <property type="match status" value="1"/>
</dbReference>
<dbReference type="AlphaFoldDB" id="A0A951PVD4"/>
<comment type="caution">
    <text evidence="1">The sequence shown here is derived from an EMBL/GenBank/DDBJ whole genome shotgun (WGS) entry which is preliminary data.</text>
</comment>
<sequence>MNQLFSLPTALCLPAPDIEVLIQGRTIAALPKMFLRPGQRFALYPLDTSANQLSIEQYYRTNFLSIAQTAIKQINSETVAIKAWARCELCQILDHTKPLDVLSQLTIWTPEAFEAILQKQQNIFLAYLRVYHLPQLCEVPVNVNIEEKLGKFVSLSNINGSEEKPVLSDQIFAQRKRQLEKLEPQLHPEWEELQSALAQLATTNPIAQQLNNDINIFLGLSSDKSIKQPDADLAWINKIAALGNRSQQEDEGKSNYQAGTDFENIVRKSLEFLGFTIDYFHKGGAGGVDLFCSQPYPLVGECKAGKKIPNDTAVQLLNLGTLRLKSQELFKQATKLIIGPGQPTTQLQDAAKVQDMAIINPATLEKLVKLQSNYRNSIDLFKLKEYLKAGQCDNEVEKYIDQVYKQMSLRSQIIKTVKELSEQDDESSKATHQCFTVTEIRAHYNAKHNPKHTDETVRELVIELSSPLTGYLGREKGSDWKSDHFYYLRDLPL</sequence>
<dbReference type="Proteomes" id="UP000715781">
    <property type="component" value="Unassembled WGS sequence"/>
</dbReference>